<accession>A0A6A8DDI5</accession>
<dbReference type="RefSeq" id="WP_153736218.1">
    <property type="nucleotide sequence ID" value="NZ_WJNG01000005.1"/>
</dbReference>
<sequence>MNTIGDFHVHTNFCPHGSDDSMESYVLAAIKSGLKHLTFTEHAPLPKNFIDPTPEKDSAMRWEDINKYFDEANRLKHLYKDDLTINVGFEIDYIEGFEKESIEILNKFGNQIDDAILSVHMLIAPNGEFVCIDYSMGEFERIVDLFGSVDAVYSKYYETLKNALYSDLGEFKPIRIGHITLIEKFSKVFKSSTSFEDEIISILSIIKELGYELDANAAGFFKEYYQSSYPSPAILAIAEEMGIPLIFGSDSHTSHHIARGIDLLPITFSSPKKLKND</sequence>
<dbReference type="NCBIfam" id="NF005996">
    <property type="entry name" value="PRK08123.1"/>
    <property type="match status" value="1"/>
</dbReference>
<comment type="catalytic activity">
    <reaction evidence="7 8">
        <text>L-histidinol phosphate + H2O = L-histidinol + phosphate</text>
        <dbReference type="Rhea" id="RHEA:14465"/>
        <dbReference type="ChEBI" id="CHEBI:15377"/>
        <dbReference type="ChEBI" id="CHEBI:43474"/>
        <dbReference type="ChEBI" id="CHEBI:57699"/>
        <dbReference type="ChEBI" id="CHEBI:57980"/>
        <dbReference type="EC" id="3.1.3.15"/>
    </reaction>
</comment>
<keyword evidence="11" id="KW-1185">Reference proteome</keyword>
<comment type="caution">
    <text evidence="10">The sequence shown here is derived from an EMBL/GenBank/DDBJ whole genome shotgun (WGS) entry which is preliminary data.</text>
</comment>
<dbReference type="Gene3D" id="3.20.20.140">
    <property type="entry name" value="Metal-dependent hydrolases"/>
    <property type="match status" value="1"/>
</dbReference>
<dbReference type="Pfam" id="PF02811">
    <property type="entry name" value="PHP"/>
    <property type="match status" value="1"/>
</dbReference>
<comment type="similarity">
    <text evidence="2 8">Belongs to the PHP hydrolase family. HisK subfamily.</text>
</comment>
<proteinExistence type="inferred from homology"/>
<feature type="domain" description="PHP" evidence="9">
    <location>
        <begin position="6"/>
        <end position="216"/>
    </location>
</feature>
<evidence type="ECO:0000256" key="1">
    <source>
        <dbReference type="ARBA" id="ARBA00004970"/>
    </source>
</evidence>
<comment type="pathway">
    <text evidence="1 8">Amino-acid biosynthesis; L-histidine biosynthesis; L-histidine from 5-phospho-alpha-D-ribose 1-diphosphate: step 8/9.</text>
</comment>
<dbReference type="EC" id="3.1.3.15" evidence="3 8"/>
<keyword evidence="5 8" id="KW-0378">Hydrolase</keyword>
<dbReference type="Proteomes" id="UP000799092">
    <property type="component" value="Unassembled WGS sequence"/>
</dbReference>
<keyword evidence="6 8" id="KW-0368">Histidine biosynthesis</keyword>
<dbReference type="GO" id="GO:0005737">
    <property type="term" value="C:cytoplasm"/>
    <property type="evidence" value="ECO:0007669"/>
    <property type="project" value="TreeGrafter"/>
</dbReference>
<dbReference type="GO" id="GO:0000105">
    <property type="term" value="P:L-histidine biosynthetic process"/>
    <property type="evidence" value="ECO:0007669"/>
    <property type="project" value="UniProtKB-UniRule"/>
</dbReference>
<gene>
    <name evidence="10" type="primary">hisJ</name>
    <name evidence="10" type="ORF">GH741_07800</name>
</gene>
<organism evidence="10 11">
    <name type="scientific">Aquibacillus halophilus</name>
    <dbReference type="NCBI Taxonomy" id="930132"/>
    <lineage>
        <taxon>Bacteria</taxon>
        <taxon>Bacillati</taxon>
        <taxon>Bacillota</taxon>
        <taxon>Bacilli</taxon>
        <taxon>Bacillales</taxon>
        <taxon>Bacillaceae</taxon>
        <taxon>Aquibacillus</taxon>
    </lineage>
</organism>
<dbReference type="UniPathway" id="UPA00031">
    <property type="reaction ID" value="UER00013"/>
</dbReference>
<dbReference type="InterPro" id="IPR010140">
    <property type="entry name" value="Histidinol_P_phosphatase_HisJ"/>
</dbReference>
<evidence type="ECO:0000256" key="5">
    <source>
        <dbReference type="ARBA" id="ARBA00022801"/>
    </source>
</evidence>
<dbReference type="AlphaFoldDB" id="A0A6A8DDI5"/>
<evidence type="ECO:0000256" key="6">
    <source>
        <dbReference type="ARBA" id="ARBA00023102"/>
    </source>
</evidence>
<evidence type="ECO:0000313" key="11">
    <source>
        <dbReference type="Proteomes" id="UP000799092"/>
    </source>
</evidence>
<evidence type="ECO:0000313" key="10">
    <source>
        <dbReference type="EMBL" id="MRH42586.1"/>
    </source>
</evidence>
<dbReference type="InterPro" id="IPR004013">
    <property type="entry name" value="PHP_dom"/>
</dbReference>
<dbReference type="EMBL" id="WJNG01000005">
    <property type="protein sequence ID" value="MRH42586.1"/>
    <property type="molecule type" value="Genomic_DNA"/>
</dbReference>
<dbReference type="GO" id="GO:0004401">
    <property type="term" value="F:histidinol-phosphatase activity"/>
    <property type="evidence" value="ECO:0007669"/>
    <property type="project" value="UniProtKB-UniRule"/>
</dbReference>
<dbReference type="InterPro" id="IPR016195">
    <property type="entry name" value="Pol/histidinol_Pase-like"/>
</dbReference>
<dbReference type="CDD" id="cd12110">
    <property type="entry name" value="PHP_HisPPase_Hisj_like"/>
    <property type="match status" value="1"/>
</dbReference>
<evidence type="ECO:0000256" key="7">
    <source>
        <dbReference type="ARBA" id="ARBA00049158"/>
    </source>
</evidence>
<dbReference type="OrthoDB" id="9775255at2"/>
<dbReference type="PANTHER" id="PTHR21039">
    <property type="entry name" value="HISTIDINOL PHOSPHATASE-RELATED"/>
    <property type="match status" value="1"/>
</dbReference>
<evidence type="ECO:0000256" key="4">
    <source>
        <dbReference type="ARBA" id="ARBA00022605"/>
    </source>
</evidence>
<evidence type="ECO:0000256" key="3">
    <source>
        <dbReference type="ARBA" id="ARBA00013085"/>
    </source>
</evidence>
<evidence type="ECO:0000256" key="2">
    <source>
        <dbReference type="ARBA" id="ARBA00009152"/>
    </source>
</evidence>
<protein>
    <recommendedName>
        <fullName evidence="3 8">Histidinol-phosphatase</fullName>
        <shortName evidence="8">HolPase</shortName>
        <ecNumber evidence="3 8">3.1.3.15</ecNumber>
    </recommendedName>
</protein>
<dbReference type="NCBIfam" id="TIGR01856">
    <property type="entry name" value="hisJ_fam"/>
    <property type="match status" value="1"/>
</dbReference>
<evidence type="ECO:0000259" key="9">
    <source>
        <dbReference type="Pfam" id="PF02811"/>
    </source>
</evidence>
<dbReference type="PANTHER" id="PTHR21039:SF0">
    <property type="entry name" value="HISTIDINOL-PHOSPHATASE"/>
    <property type="match status" value="1"/>
</dbReference>
<dbReference type="SUPFAM" id="SSF89550">
    <property type="entry name" value="PHP domain-like"/>
    <property type="match status" value="1"/>
</dbReference>
<reference evidence="10" key="1">
    <citation type="submission" date="2019-11" db="EMBL/GenBank/DDBJ databases">
        <authorList>
            <person name="Li J."/>
        </authorList>
    </citation>
    <scope>NUCLEOTIDE SEQUENCE</scope>
    <source>
        <strain evidence="10">B6B</strain>
    </source>
</reference>
<evidence type="ECO:0000256" key="8">
    <source>
        <dbReference type="RuleBase" id="RU366003"/>
    </source>
</evidence>
<name>A0A6A8DDI5_9BACI</name>
<keyword evidence="4 8" id="KW-0028">Amino-acid biosynthesis</keyword>